<evidence type="ECO:0000313" key="2">
    <source>
        <dbReference type="EMBL" id="KYK59098.1"/>
    </source>
</evidence>
<dbReference type="EMBL" id="LAYC01000001">
    <property type="protein sequence ID" value="KYK59098.1"/>
    <property type="molecule type" value="Genomic_DNA"/>
</dbReference>
<dbReference type="GeneID" id="63712869"/>
<name>A0A151GPV5_DRECN</name>
<feature type="compositionally biased region" description="Basic and acidic residues" evidence="1">
    <location>
        <begin position="370"/>
        <end position="391"/>
    </location>
</feature>
<dbReference type="RefSeq" id="XP_040658450.1">
    <property type="nucleotide sequence ID" value="XM_040797567.1"/>
</dbReference>
<reference evidence="2 3" key="1">
    <citation type="journal article" date="2016" name="Sci. Rep.">
        <title>Insights into Adaptations to a Near-Obligate Nematode Endoparasitic Lifestyle from the Finished Genome of Drechmeria coniospora.</title>
        <authorList>
            <person name="Zhang L."/>
            <person name="Zhou Z."/>
            <person name="Guo Q."/>
            <person name="Fokkens L."/>
            <person name="Miskei M."/>
            <person name="Pocsi I."/>
            <person name="Zhang W."/>
            <person name="Chen M."/>
            <person name="Wang L."/>
            <person name="Sun Y."/>
            <person name="Donzelli B.G."/>
            <person name="Gibson D.M."/>
            <person name="Nelson D.R."/>
            <person name="Luo J.G."/>
            <person name="Rep M."/>
            <person name="Liu H."/>
            <person name="Yang S."/>
            <person name="Wang J."/>
            <person name="Krasnoff S.B."/>
            <person name="Xu Y."/>
            <person name="Molnar I."/>
            <person name="Lin M."/>
        </authorList>
    </citation>
    <scope>NUCLEOTIDE SEQUENCE [LARGE SCALE GENOMIC DNA]</scope>
    <source>
        <strain evidence="2 3">ARSEF 6962</strain>
    </source>
</reference>
<feature type="compositionally biased region" description="Basic and acidic residues" evidence="1">
    <location>
        <begin position="540"/>
        <end position="551"/>
    </location>
</feature>
<dbReference type="InParanoid" id="A0A151GPV5"/>
<dbReference type="STRING" id="98403.A0A151GPV5"/>
<sequence length="704" mass="77368">MAFVEAKLIRCSGLAAWRSSSNKGQHKKGHNHGPKPRGPIITKYAPPPPPQPLQAYGAGVGHYQNPPAASQQHPAVYVAPANHQHHYITPPPYPAYSHPAYGYPNPGYPPPSPPSPYPPAQYSPPGNMPPPPPGFLAPAPPPPASLGPFPPGPHPPRHPPPRPCPSARPPLEYQASHYNQSYPSPSCYGPASSSPPARAKRHQARPGIASPGPTSVPPSPQGSRMSHPLPPKPPPSLDQVKTQRDNRSRRKLDRQPNNQDRRGRDQNTSARSHHLGSHHDASHPPSSSTSRRSSQSSPPKDQENAFIAERRSSQGSPCNDRTHHVVSAKQLDASNPPRDSLKNNVIETEASDNREDAITAPDACSFRSGTKRDETSRDEISRDETPRDETPKTAAMETLQVPANADGSDDPGDTPVMPDAVKADSSSTAGTSEGRAETSDSFTVNGETAEPRTLVETEEGEIPDEEAGNPAARKWEPTEEPKKCWPPLDDQKTRKRRHSSEADKHRNLKKPRSYSPEQRSDRISDNGVAHDLWEGIRVPRQADRKRLDSNRSRSRHSSASSASTKSSDLNSLEAELLGRSAKKKQQTPSPSSRPRPERVVPFMAKRRQTNTNSAYRYISCSRLCWTWLTDAVDDGRRELSNDGGKAPRLAEMRCLPFRPLHTLFYVRLDIWFRSTPPNIYALFVHCTFCVVAASYGSPPYHQAS</sequence>
<feature type="compositionally biased region" description="Acidic residues" evidence="1">
    <location>
        <begin position="456"/>
        <end position="467"/>
    </location>
</feature>
<evidence type="ECO:0000256" key="1">
    <source>
        <dbReference type="SAM" id="MobiDB-lite"/>
    </source>
</evidence>
<keyword evidence="3" id="KW-1185">Reference proteome</keyword>
<feature type="compositionally biased region" description="Basic residues" evidence="1">
    <location>
        <begin position="24"/>
        <end position="35"/>
    </location>
</feature>
<feature type="region of interest" description="Disordered" evidence="1">
    <location>
        <begin position="18"/>
        <end position="58"/>
    </location>
</feature>
<feature type="compositionally biased region" description="Low complexity" evidence="1">
    <location>
        <begin position="283"/>
        <end position="299"/>
    </location>
</feature>
<organism evidence="2 3">
    <name type="scientific">Drechmeria coniospora</name>
    <name type="common">Nematophagous fungus</name>
    <name type="synonym">Meria coniospora</name>
    <dbReference type="NCBI Taxonomy" id="98403"/>
    <lineage>
        <taxon>Eukaryota</taxon>
        <taxon>Fungi</taxon>
        <taxon>Dikarya</taxon>
        <taxon>Ascomycota</taxon>
        <taxon>Pezizomycotina</taxon>
        <taxon>Sordariomycetes</taxon>
        <taxon>Hypocreomycetidae</taxon>
        <taxon>Hypocreales</taxon>
        <taxon>Ophiocordycipitaceae</taxon>
        <taxon>Drechmeria</taxon>
    </lineage>
</organism>
<evidence type="ECO:0000313" key="3">
    <source>
        <dbReference type="Proteomes" id="UP000076580"/>
    </source>
</evidence>
<feature type="compositionally biased region" description="Pro residues" evidence="1">
    <location>
        <begin position="111"/>
        <end position="154"/>
    </location>
</feature>
<feature type="compositionally biased region" description="Low complexity" evidence="1">
    <location>
        <begin position="557"/>
        <end position="571"/>
    </location>
</feature>
<comment type="caution">
    <text evidence="2">The sequence shown here is derived from an EMBL/GenBank/DDBJ whole genome shotgun (WGS) entry which is preliminary data.</text>
</comment>
<dbReference type="Proteomes" id="UP000076580">
    <property type="component" value="Chromosome 01"/>
</dbReference>
<feature type="region of interest" description="Disordered" evidence="1">
    <location>
        <begin position="111"/>
        <end position="600"/>
    </location>
</feature>
<feature type="compositionally biased region" description="Basic and acidic residues" evidence="1">
    <location>
        <begin position="473"/>
        <end position="483"/>
    </location>
</feature>
<proteinExistence type="predicted"/>
<dbReference type="AlphaFoldDB" id="A0A151GPV5"/>
<gene>
    <name evidence="2" type="ORF">DCS_00226</name>
</gene>
<feature type="compositionally biased region" description="Basic and acidic residues" evidence="1">
    <location>
        <begin position="300"/>
        <end position="312"/>
    </location>
</feature>
<protein>
    <submittedName>
        <fullName evidence="2">Uncharacterized protein</fullName>
    </submittedName>
</protein>
<accession>A0A151GPV5</accession>